<feature type="domain" description="SKICH" evidence="14">
    <location>
        <begin position="23"/>
        <end position="125"/>
    </location>
</feature>
<evidence type="ECO:0000256" key="10">
    <source>
        <dbReference type="ARBA" id="ARBA00037963"/>
    </source>
</evidence>
<sequence length="338" mass="39849">MEETIHDLPTSTVLLDDCNSSQVIFNNVEKFYVPGRDITCCYTITEHFLPHRKDWIGIFRVGWKTTREYYTFMWVTLPVDLNSETAKQQEVEFKAYYLPKDDEYYQFCYVDQDDMVRGASIPFQFRREIEEDILVVTTQGEVEKIEQQNKELRRENEELQDNFVNLCNENADIQAELKKKQEEIETLEKINQKLEQKLTSQNHSWEREVLQLKKEAQKLSSENEDMGNTVDQLQIQLQKKEQEMEKQQKSLEKMKQEATAASRHFSQLSRRLEEEKDMTNDLRREKMNLLREQDALRTTIKKLEHSASLGSRVSSYLSPSVDKSSGFGYRTPFSGSGF</sequence>
<keyword evidence="15" id="KW-1185">Reference proteome</keyword>
<protein>
    <recommendedName>
        <fullName evidence="11">Calcium-binding and coiled-coil domain-containing protein 2</fullName>
    </recommendedName>
    <alternativeName>
        <fullName evidence="12">Nuclear domain 10 protein NDP52</fullName>
    </alternativeName>
</protein>
<name>A0ABM3YEZ6_ERIEU</name>
<dbReference type="InterPro" id="IPR041611">
    <property type="entry name" value="SKICH"/>
</dbReference>
<evidence type="ECO:0000256" key="13">
    <source>
        <dbReference type="SAM" id="MobiDB-lite"/>
    </source>
</evidence>
<evidence type="ECO:0000256" key="12">
    <source>
        <dbReference type="ARBA" id="ARBA00041519"/>
    </source>
</evidence>
<evidence type="ECO:0000256" key="8">
    <source>
        <dbReference type="ARBA" id="ARBA00023329"/>
    </source>
</evidence>
<evidence type="ECO:0000256" key="7">
    <source>
        <dbReference type="ARBA" id="ARBA00023212"/>
    </source>
</evidence>
<evidence type="ECO:0000313" key="15">
    <source>
        <dbReference type="Proteomes" id="UP001652624"/>
    </source>
</evidence>
<accession>A0ABM3YEZ6</accession>
<keyword evidence="3" id="KW-0963">Cytoplasm</keyword>
<feature type="compositionally biased region" description="Basic and acidic residues" evidence="13">
    <location>
        <begin position="240"/>
        <end position="256"/>
    </location>
</feature>
<keyword evidence="8" id="KW-0968">Cytoplasmic vesicle</keyword>
<proteinExistence type="inferred from homology"/>
<comment type="subcellular location">
    <subcellularLocation>
        <location evidence="1">Cytoplasm</location>
        <location evidence="1">Cytoskeleton</location>
    </subcellularLocation>
    <subcellularLocation>
        <location evidence="2">Cytoplasm</location>
        <location evidence="2">Perinuclear region</location>
    </subcellularLocation>
    <subcellularLocation>
        <location evidence="9">Cytoplasmic vesicle</location>
        <location evidence="9">Autophagosome membrane</location>
        <topology evidence="9">Peripheral membrane protein</topology>
    </subcellularLocation>
</comment>
<dbReference type="PANTHER" id="PTHR31915">
    <property type="entry name" value="SKICH DOMAIN-CONTAINING PROTEIN"/>
    <property type="match status" value="1"/>
</dbReference>
<dbReference type="InterPro" id="IPR051002">
    <property type="entry name" value="UBA_autophagy_assoc_protein"/>
</dbReference>
<evidence type="ECO:0000256" key="3">
    <source>
        <dbReference type="ARBA" id="ARBA00022490"/>
    </source>
</evidence>
<keyword evidence="5" id="KW-0175">Coiled coil</keyword>
<dbReference type="Proteomes" id="UP001652624">
    <property type="component" value="Chromosome 12"/>
</dbReference>
<evidence type="ECO:0000256" key="5">
    <source>
        <dbReference type="ARBA" id="ARBA00023054"/>
    </source>
</evidence>
<keyword evidence="7" id="KW-0206">Cytoskeleton</keyword>
<keyword evidence="4" id="KW-0072">Autophagy</keyword>
<dbReference type="PANTHER" id="PTHR31915:SF4">
    <property type="entry name" value="CALCIUM-BINDING AND COILED-COIL DOMAIN-CONTAINING PROTEIN 2"/>
    <property type="match status" value="1"/>
</dbReference>
<comment type="similarity">
    <text evidence="10">Belongs to the CALCOCO family.</text>
</comment>
<keyword evidence="6" id="KW-0472">Membrane</keyword>
<gene>
    <name evidence="16" type="primary">CALCOCO2</name>
</gene>
<evidence type="ECO:0000256" key="11">
    <source>
        <dbReference type="ARBA" id="ARBA00040931"/>
    </source>
</evidence>
<evidence type="ECO:0000313" key="16">
    <source>
        <dbReference type="RefSeq" id="XP_060059646.1"/>
    </source>
</evidence>
<dbReference type="GeneID" id="103119697"/>
<organism evidence="15 16">
    <name type="scientific">Erinaceus europaeus</name>
    <name type="common">Western European hedgehog</name>
    <dbReference type="NCBI Taxonomy" id="9365"/>
    <lineage>
        <taxon>Eukaryota</taxon>
        <taxon>Metazoa</taxon>
        <taxon>Chordata</taxon>
        <taxon>Craniata</taxon>
        <taxon>Vertebrata</taxon>
        <taxon>Euteleostomi</taxon>
        <taxon>Mammalia</taxon>
        <taxon>Eutheria</taxon>
        <taxon>Laurasiatheria</taxon>
        <taxon>Eulipotyphla</taxon>
        <taxon>Erinaceidae</taxon>
        <taxon>Erinaceinae</taxon>
        <taxon>Erinaceus</taxon>
    </lineage>
</organism>
<feature type="region of interest" description="Disordered" evidence="13">
    <location>
        <begin position="240"/>
        <end position="277"/>
    </location>
</feature>
<evidence type="ECO:0000256" key="4">
    <source>
        <dbReference type="ARBA" id="ARBA00023006"/>
    </source>
</evidence>
<dbReference type="Gene3D" id="2.60.40.2840">
    <property type="match status" value="1"/>
</dbReference>
<evidence type="ECO:0000256" key="6">
    <source>
        <dbReference type="ARBA" id="ARBA00023136"/>
    </source>
</evidence>
<reference evidence="16" key="1">
    <citation type="submission" date="2025-08" db="UniProtKB">
        <authorList>
            <consortium name="RefSeq"/>
        </authorList>
    </citation>
    <scope>IDENTIFICATION</scope>
</reference>
<dbReference type="RefSeq" id="XP_060059646.1">
    <property type="nucleotide sequence ID" value="XM_060203663.1"/>
</dbReference>
<dbReference type="Pfam" id="PF17751">
    <property type="entry name" value="SKICH"/>
    <property type="match status" value="1"/>
</dbReference>
<evidence type="ECO:0000256" key="9">
    <source>
        <dbReference type="ARBA" id="ARBA00037854"/>
    </source>
</evidence>
<evidence type="ECO:0000259" key="14">
    <source>
        <dbReference type="Pfam" id="PF17751"/>
    </source>
</evidence>
<evidence type="ECO:0000256" key="2">
    <source>
        <dbReference type="ARBA" id="ARBA00004556"/>
    </source>
</evidence>
<evidence type="ECO:0000256" key="1">
    <source>
        <dbReference type="ARBA" id="ARBA00004245"/>
    </source>
</evidence>